<evidence type="ECO:0000256" key="4">
    <source>
        <dbReference type="ARBA" id="ARBA00022989"/>
    </source>
</evidence>
<dbReference type="SUPFAM" id="SSF103473">
    <property type="entry name" value="MFS general substrate transporter"/>
    <property type="match status" value="1"/>
</dbReference>
<dbReference type="PANTHER" id="PTHR23511">
    <property type="entry name" value="SYNAPTIC VESICLE GLYCOPROTEIN 2"/>
    <property type="match status" value="1"/>
</dbReference>
<feature type="transmembrane region" description="Helical" evidence="7">
    <location>
        <begin position="373"/>
        <end position="391"/>
    </location>
</feature>
<feature type="domain" description="Major facilitator superfamily (MFS) profile" evidence="8">
    <location>
        <begin position="37"/>
        <end position="483"/>
    </location>
</feature>
<dbReference type="FunFam" id="1.20.1250.20:FF:000232">
    <property type="entry name" value="Organic cation/carnitine transporter 7"/>
    <property type="match status" value="1"/>
</dbReference>
<gene>
    <name evidence="9" type="ORF">ACH5RR_006696</name>
</gene>
<dbReference type="AlphaFoldDB" id="A0ABD3APS0"/>
<feature type="transmembrane region" description="Helical" evidence="7">
    <location>
        <begin position="104"/>
        <end position="122"/>
    </location>
</feature>
<dbReference type="Gene3D" id="1.20.1250.20">
    <property type="entry name" value="MFS general substrate transporter like domains"/>
    <property type="match status" value="1"/>
</dbReference>
<comment type="caution">
    <text evidence="9">The sequence shown here is derived from an EMBL/GenBank/DDBJ whole genome shotgun (WGS) entry which is preliminary data.</text>
</comment>
<keyword evidence="10" id="KW-1185">Reference proteome</keyword>
<feature type="transmembrane region" description="Helical" evidence="7">
    <location>
        <begin position="296"/>
        <end position="315"/>
    </location>
</feature>
<sequence>MDNNDEVENNEDGHLDQMYTLDEALSVVGFGRFQVMVLCYAGLGSIAEAMEVMILSFVGPAVKSEWGLSSTQESLITTVVFAGMLVGAYSWGIISDYYGRRKGLVSVAVVTTISAFLSTFSPNYVTLIILRMFVGVGLGGGPVYSSWFLEFVPAQKRGTWMVIFSTFWSVGTILEASLAWIIMPKLGWRWLLALSSIPSFAALIFYRFATESPRYLYMIGKISDVNNILRKMATVNQTDFPSGLLVSDEVPERDEEFAPVERIGLLSSGSNKVSFFEAGISSVIVLFSSRLLKTTLLLWVVYFGNAFAYYGIILLTSEMSSGQSECGSTSLNSKNSDDASLYRDVFITSFAELPGLVLSAIIVDYIGRKRSMALLYFFSFIFLLPLLKHQNEFLTTGLLFGARMCVIGTFTIAGIYCPEIYPTAVRTTGYGVASAVGRIGGMICPLVAVQLVTGCHSVPAIVFFEVVIILSGISVMLFPFETKGRKLTDTVDVCSSS</sequence>
<evidence type="ECO:0000259" key="8">
    <source>
        <dbReference type="PROSITE" id="PS50850"/>
    </source>
</evidence>
<comment type="subcellular location">
    <subcellularLocation>
        <location evidence="1">Membrane</location>
        <topology evidence="1">Multi-pass membrane protein</topology>
    </subcellularLocation>
</comment>
<dbReference type="Proteomes" id="UP001630127">
    <property type="component" value="Unassembled WGS sequence"/>
</dbReference>
<feature type="transmembrane region" description="Helical" evidence="7">
    <location>
        <begin position="458"/>
        <end position="478"/>
    </location>
</feature>
<protein>
    <recommendedName>
        <fullName evidence="8">Major facilitator superfamily (MFS) profile domain-containing protein</fullName>
    </recommendedName>
</protein>
<keyword evidence="2" id="KW-0813">Transport</keyword>
<evidence type="ECO:0000313" key="10">
    <source>
        <dbReference type="Proteomes" id="UP001630127"/>
    </source>
</evidence>
<feature type="transmembrane region" description="Helical" evidence="7">
    <location>
        <begin position="128"/>
        <end position="149"/>
    </location>
</feature>
<reference evidence="9 10" key="1">
    <citation type="submission" date="2024-11" db="EMBL/GenBank/DDBJ databases">
        <title>A near-complete genome assembly of Cinchona calisaya.</title>
        <authorList>
            <person name="Lian D.C."/>
            <person name="Zhao X.W."/>
            <person name="Wei L."/>
        </authorList>
    </citation>
    <scope>NUCLEOTIDE SEQUENCE [LARGE SCALE GENOMIC DNA]</scope>
    <source>
        <tissue evidence="9">Nenye</tissue>
    </source>
</reference>
<evidence type="ECO:0000256" key="6">
    <source>
        <dbReference type="ARBA" id="ARBA00044504"/>
    </source>
</evidence>
<proteinExistence type="inferred from homology"/>
<dbReference type="InterPro" id="IPR005828">
    <property type="entry name" value="MFS_sugar_transport-like"/>
</dbReference>
<dbReference type="InterPro" id="IPR036259">
    <property type="entry name" value="MFS_trans_sf"/>
</dbReference>
<dbReference type="PROSITE" id="PS50850">
    <property type="entry name" value="MFS"/>
    <property type="match status" value="1"/>
</dbReference>
<evidence type="ECO:0000256" key="7">
    <source>
        <dbReference type="SAM" id="Phobius"/>
    </source>
</evidence>
<feature type="transmembrane region" description="Helical" evidence="7">
    <location>
        <begin position="37"/>
        <end position="62"/>
    </location>
</feature>
<keyword evidence="4 7" id="KW-1133">Transmembrane helix</keyword>
<dbReference type="GO" id="GO:0016020">
    <property type="term" value="C:membrane"/>
    <property type="evidence" value="ECO:0007669"/>
    <property type="project" value="UniProtKB-SubCell"/>
</dbReference>
<evidence type="ECO:0000256" key="5">
    <source>
        <dbReference type="ARBA" id="ARBA00023136"/>
    </source>
</evidence>
<feature type="transmembrane region" description="Helical" evidence="7">
    <location>
        <begin position="397"/>
        <end position="417"/>
    </location>
</feature>
<feature type="transmembrane region" description="Helical" evidence="7">
    <location>
        <begin position="429"/>
        <end position="452"/>
    </location>
</feature>
<feature type="transmembrane region" description="Helical" evidence="7">
    <location>
        <begin position="74"/>
        <end position="92"/>
    </location>
</feature>
<evidence type="ECO:0000256" key="1">
    <source>
        <dbReference type="ARBA" id="ARBA00004141"/>
    </source>
</evidence>
<feature type="transmembrane region" description="Helical" evidence="7">
    <location>
        <begin position="161"/>
        <end position="182"/>
    </location>
</feature>
<dbReference type="InterPro" id="IPR020846">
    <property type="entry name" value="MFS_dom"/>
</dbReference>
<name>A0ABD3APS0_9GENT</name>
<evidence type="ECO:0000313" key="9">
    <source>
        <dbReference type="EMBL" id="KAL3533175.1"/>
    </source>
</evidence>
<evidence type="ECO:0000256" key="3">
    <source>
        <dbReference type="ARBA" id="ARBA00022692"/>
    </source>
</evidence>
<organism evidence="9 10">
    <name type="scientific">Cinchona calisaya</name>
    <dbReference type="NCBI Taxonomy" id="153742"/>
    <lineage>
        <taxon>Eukaryota</taxon>
        <taxon>Viridiplantae</taxon>
        <taxon>Streptophyta</taxon>
        <taxon>Embryophyta</taxon>
        <taxon>Tracheophyta</taxon>
        <taxon>Spermatophyta</taxon>
        <taxon>Magnoliopsida</taxon>
        <taxon>eudicotyledons</taxon>
        <taxon>Gunneridae</taxon>
        <taxon>Pentapetalae</taxon>
        <taxon>asterids</taxon>
        <taxon>lamiids</taxon>
        <taxon>Gentianales</taxon>
        <taxon>Rubiaceae</taxon>
        <taxon>Cinchonoideae</taxon>
        <taxon>Cinchoneae</taxon>
        <taxon>Cinchona</taxon>
    </lineage>
</organism>
<accession>A0ABD3APS0</accession>
<dbReference type="Pfam" id="PF00083">
    <property type="entry name" value="Sugar_tr"/>
    <property type="match status" value="2"/>
</dbReference>
<dbReference type="PANTHER" id="PTHR23511:SF44">
    <property type="entry name" value="MAJOR FACILITATOR, SUGAR TRANSPORTER, MAJOR FACILITATOR SUPERFAMILY"/>
    <property type="match status" value="1"/>
</dbReference>
<comment type="similarity">
    <text evidence="6">Belongs to the major facilitator superfamily. Phosphate:H(+) symporter (TC 2.A.1.9) family.</text>
</comment>
<evidence type="ECO:0000256" key="2">
    <source>
        <dbReference type="ARBA" id="ARBA00022448"/>
    </source>
</evidence>
<dbReference type="EMBL" id="JBJUIK010000003">
    <property type="protein sequence ID" value="KAL3533175.1"/>
    <property type="molecule type" value="Genomic_DNA"/>
</dbReference>
<feature type="transmembrane region" description="Helical" evidence="7">
    <location>
        <begin position="345"/>
        <end position="366"/>
    </location>
</feature>
<feature type="transmembrane region" description="Helical" evidence="7">
    <location>
        <begin position="188"/>
        <end position="209"/>
    </location>
</feature>
<keyword evidence="5 7" id="KW-0472">Membrane</keyword>
<keyword evidence="3 7" id="KW-0812">Transmembrane</keyword>